<protein>
    <submittedName>
        <fullName evidence="9">M3 family oligoendopeptidase</fullName>
    </submittedName>
</protein>
<evidence type="ECO:0000256" key="1">
    <source>
        <dbReference type="ARBA" id="ARBA00022670"/>
    </source>
</evidence>
<dbReference type="InterPro" id="IPR013647">
    <property type="entry name" value="OligopepF_N_dom"/>
</dbReference>
<comment type="cofactor">
    <cofactor evidence="6">
        <name>Zn(2+)</name>
        <dbReference type="ChEBI" id="CHEBI:29105"/>
    </cofactor>
    <text evidence="6">Binds 1 zinc ion.</text>
</comment>
<keyword evidence="10" id="KW-1185">Reference proteome</keyword>
<dbReference type="SUPFAM" id="SSF55486">
    <property type="entry name" value="Metalloproteases ('zincins'), catalytic domain"/>
    <property type="match status" value="1"/>
</dbReference>
<sequence>MNNSNYNQVWNLDSIFPGGSKSIQLHNHLQVIKEGLQLMNKGLTITTKFNSEDANNVLNLLIEIGNMKLKLSQATSFITCLLAQDPMDSGANVLQSKISNLNSEYNIMLTKFQAIVANTPLNSWTELLESELLMDFKLILTECRKETESSLTSNEKAILSSLSTDGFHAWGQFYQTLMGNLTIDLQNDGKQQKYSIGQALNLRSHPDEKIRQSAHEALELKWKEQKESFAKILNHLAGFRLQMYSLQGINDVLEVPLSKNRMQKETLEAMWSAVSKHKKPFTNYLNHKGKINNKGKMQSYNFWAPLTITPRNIDYDNAIDLVKLHFRKFGPKLEQFVIKAIEKGWIEAENRSKKSAAAFCAGFPLTEESRVFMTYSGTMMSVLTLVHELGHAFHNSAMDGQHGLNKQYPLSIAETASTFSEIILLDAAIENAITKEEKIMLLDEKIKRSVMNFMNIHSRFLFEQNFYEERKTGYVSADRLNEIMQDAISVGYKDSLNNVSAYTWLWTPHFYMTNAPFYNFSYTFGYLLALSLFAKAKEMGADFENAYIQLLRDSGKMTMEELVFKHLNEDITQETFWEKGIMLGVRDVELFIELTALETN</sequence>
<evidence type="ECO:0000313" key="9">
    <source>
        <dbReference type="EMBL" id="MBD8032417.1"/>
    </source>
</evidence>
<comment type="similarity">
    <text evidence="6">Belongs to the peptidase M3 family.</text>
</comment>
<dbReference type="InterPro" id="IPR001333">
    <property type="entry name" value="Peptidase_M32_Taq"/>
</dbReference>
<keyword evidence="2 6" id="KW-0479">Metal-binding</keyword>
<evidence type="ECO:0000256" key="2">
    <source>
        <dbReference type="ARBA" id="ARBA00022723"/>
    </source>
</evidence>
<evidence type="ECO:0000259" key="7">
    <source>
        <dbReference type="Pfam" id="PF01432"/>
    </source>
</evidence>
<name>A0ABR8XKF5_9BACL</name>
<gene>
    <name evidence="9" type="ORF">H9632_05000</name>
</gene>
<keyword evidence="3 6" id="KW-0378">Hydrolase</keyword>
<dbReference type="InterPro" id="IPR001567">
    <property type="entry name" value="Pept_M3A_M3B_dom"/>
</dbReference>
<proteinExistence type="inferred from homology"/>
<organism evidence="9 10">
    <name type="scientific">Solibacillus merdavium</name>
    <dbReference type="NCBI Taxonomy" id="2762218"/>
    <lineage>
        <taxon>Bacteria</taxon>
        <taxon>Bacillati</taxon>
        <taxon>Bacillota</taxon>
        <taxon>Bacilli</taxon>
        <taxon>Bacillales</taxon>
        <taxon>Caryophanaceae</taxon>
        <taxon>Solibacillus</taxon>
    </lineage>
</organism>
<dbReference type="PANTHER" id="PTHR34217:SF1">
    <property type="entry name" value="CARBOXYPEPTIDASE 1"/>
    <property type="match status" value="1"/>
</dbReference>
<evidence type="ECO:0000259" key="8">
    <source>
        <dbReference type="Pfam" id="PF08439"/>
    </source>
</evidence>
<evidence type="ECO:0000256" key="5">
    <source>
        <dbReference type="ARBA" id="ARBA00023049"/>
    </source>
</evidence>
<keyword evidence="1 6" id="KW-0645">Protease</keyword>
<evidence type="ECO:0000256" key="3">
    <source>
        <dbReference type="ARBA" id="ARBA00022801"/>
    </source>
</evidence>
<feature type="domain" description="Peptidase M3A/M3B catalytic" evidence="7">
    <location>
        <begin position="202"/>
        <end position="581"/>
    </location>
</feature>
<dbReference type="RefSeq" id="WP_191703016.1">
    <property type="nucleotide sequence ID" value="NZ_JACSPW010000003.1"/>
</dbReference>
<keyword evidence="4 6" id="KW-0862">Zinc</keyword>
<dbReference type="Proteomes" id="UP000600565">
    <property type="component" value="Unassembled WGS sequence"/>
</dbReference>
<keyword evidence="5 6" id="KW-0482">Metalloprotease</keyword>
<reference evidence="9 10" key="1">
    <citation type="submission" date="2020-08" db="EMBL/GenBank/DDBJ databases">
        <title>A Genomic Blueprint of the Chicken Gut Microbiome.</title>
        <authorList>
            <person name="Gilroy R."/>
            <person name="Ravi A."/>
            <person name="Getino M."/>
            <person name="Pursley I."/>
            <person name="Horton D.L."/>
            <person name="Alikhan N.-F."/>
            <person name="Baker D."/>
            <person name="Gharbi K."/>
            <person name="Hall N."/>
            <person name="Watson M."/>
            <person name="Adriaenssens E.M."/>
            <person name="Foster-Nyarko E."/>
            <person name="Jarju S."/>
            <person name="Secka A."/>
            <person name="Antonio M."/>
            <person name="Oren A."/>
            <person name="Chaudhuri R."/>
            <person name="La Ragione R.M."/>
            <person name="Hildebrand F."/>
            <person name="Pallen M.J."/>
        </authorList>
    </citation>
    <scope>NUCLEOTIDE SEQUENCE [LARGE SCALE GENOMIC DNA]</scope>
    <source>
        <strain evidence="9 10">Sa1YVA6</strain>
    </source>
</reference>
<dbReference type="EMBL" id="JACSPW010000003">
    <property type="protein sequence ID" value="MBD8032417.1"/>
    <property type="molecule type" value="Genomic_DNA"/>
</dbReference>
<accession>A0ABR8XKF5</accession>
<comment type="caution">
    <text evidence="9">The sequence shown here is derived from an EMBL/GenBank/DDBJ whole genome shotgun (WGS) entry which is preliminary data.</text>
</comment>
<dbReference type="InterPro" id="IPR042088">
    <property type="entry name" value="OligoPept_F_C"/>
</dbReference>
<dbReference type="Gene3D" id="1.10.1370.20">
    <property type="entry name" value="Oligoendopeptidase f, C-terminal domain"/>
    <property type="match status" value="1"/>
</dbReference>
<evidence type="ECO:0000256" key="6">
    <source>
        <dbReference type="RuleBase" id="RU003435"/>
    </source>
</evidence>
<dbReference type="InterPro" id="IPR034006">
    <property type="entry name" value="M3B_PepF_2"/>
</dbReference>
<evidence type="ECO:0000256" key="4">
    <source>
        <dbReference type="ARBA" id="ARBA00022833"/>
    </source>
</evidence>
<feature type="domain" description="Oligopeptidase F N-terminal" evidence="8">
    <location>
        <begin position="123"/>
        <end position="181"/>
    </location>
</feature>
<dbReference type="PANTHER" id="PTHR34217">
    <property type="entry name" value="METAL-DEPENDENT CARBOXYPEPTIDASE"/>
    <property type="match status" value="1"/>
</dbReference>
<dbReference type="Pfam" id="PF01432">
    <property type="entry name" value="Peptidase_M3"/>
    <property type="match status" value="1"/>
</dbReference>
<evidence type="ECO:0000313" key="10">
    <source>
        <dbReference type="Proteomes" id="UP000600565"/>
    </source>
</evidence>
<dbReference type="CDD" id="cd09607">
    <property type="entry name" value="M3B_PepF"/>
    <property type="match status" value="1"/>
</dbReference>
<dbReference type="Gene3D" id="1.20.140.70">
    <property type="entry name" value="Oligopeptidase f, N-terminal domain"/>
    <property type="match status" value="1"/>
</dbReference>
<dbReference type="Pfam" id="PF08439">
    <property type="entry name" value="Peptidase_M3_N"/>
    <property type="match status" value="1"/>
</dbReference>